<dbReference type="Proteomes" id="UP000275456">
    <property type="component" value="Unassembled WGS sequence"/>
</dbReference>
<feature type="domain" description="MDMPI C-terminal" evidence="1">
    <location>
        <begin position="144"/>
        <end position="232"/>
    </location>
</feature>
<dbReference type="NCBIfam" id="TIGR03083">
    <property type="entry name" value="maleylpyruvate isomerase family mycothiol-dependent enzyme"/>
    <property type="match status" value="1"/>
</dbReference>
<dbReference type="GO" id="GO:0005886">
    <property type="term" value="C:plasma membrane"/>
    <property type="evidence" value="ECO:0007669"/>
    <property type="project" value="TreeGrafter"/>
</dbReference>
<sequence>MDHLAVLVDLQARFLETTRRADPAARIPWLGRWTVQSLVVHLARIHHWAAGQARRQQESPLGRGPFDLPALYEACARELRETLAELDPAAPAWALIDDGVPRAQQTGTVAFWHRRQVHETLVHLWDLRTAIGEDLDVDDRVWLDCLDEVVTVMHPRQVRLGRIAPPRVRVVFAPVDADARLELAGAPADAPTAVVRGSARSLALLAWGRGVPDDDRLAADGVEVEGERALAEAAVRAGLTP</sequence>
<dbReference type="GO" id="GO:0046872">
    <property type="term" value="F:metal ion binding"/>
    <property type="evidence" value="ECO:0007669"/>
    <property type="project" value="InterPro"/>
</dbReference>
<dbReference type="InterPro" id="IPR024344">
    <property type="entry name" value="MDMPI_metal-binding"/>
</dbReference>
<comment type="caution">
    <text evidence="3">The sequence shown here is derived from an EMBL/GenBank/DDBJ whole genome shotgun (WGS) entry which is preliminary data.</text>
</comment>
<dbReference type="InterPro" id="IPR017517">
    <property type="entry name" value="Maleyloyr_isom"/>
</dbReference>
<dbReference type="OrthoDB" id="3671213at2"/>
<dbReference type="InterPro" id="IPR034660">
    <property type="entry name" value="DinB/YfiT-like"/>
</dbReference>
<dbReference type="Pfam" id="PF11716">
    <property type="entry name" value="MDMPI_N"/>
    <property type="match status" value="1"/>
</dbReference>
<evidence type="ECO:0000259" key="1">
    <source>
        <dbReference type="Pfam" id="PF07398"/>
    </source>
</evidence>
<dbReference type="RefSeq" id="WP_123696543.1">
    <property type="nucleotide sequence ID" value="NZ_RKHJ01000001.1"/>
</dbReference>
<dbReference type="PANTHER" id="PTHR40758:SF1">
    <property type="entry name" value="CONSERVED PROTEIN"/>
    <property type="match status" value="1"/>
</dbReference>
<accession>A0A3N2ARC5</accession>
<gene>
    <name evidence="3" type="ORF">EDD26_0821</name>
</gene>
<dbReference type="EMBL" id="RKHJ01000001">
    <property type="protein sequence ID" value="ROR65455.1"/>
    <property type="molecule type" value="Genomic_DNA"/>
</dbReference>
<evidence type="ECO:0000313" key="4">
    <source>
        <dbReference type="Proteomes" id="UP000275456"/>
    </source>
</evidence>
<evidence type="ECO:0000313" key="3">
    <source>
        <dbReference type="EMBL" id="ROR65455.1"/>
    </source>
</evidence>
<dbReference type="Pfam" id="PF07398">
    <property type="entry name" value="MDMPI_C"/>
    <property type="match status" value="1"/>
</dbReference>
<keyword evidence="4" id="KW-1185">Reference proteome</keyword>
<dbReference type="InterPro" id="IPR010872">
    <property type="entry name" value="MDMPI_C-term_domain"/>
</dbReference>
<feature type="domain" description="Mycothiol-dependent maleylpyruvate isomerase metal-binding" evidence="2">
    <location>
        <begin position="12"/>
        <end position="128"/>
    </location>
</feature>
<name>A0A3N2ARC5_9MICO</name>
<protein>
    <submittedName>
        <fullName evidence="3">Uncharacterized protein (TIGR03083 family)</fullName>
    </submittedName>
</protein>
<dbReference type="PANTHER" id="PTHR40758">
    <property type="entry name" value="CONSERVED PROTEIN"/>
    <property type="match status" value="1"/>
</dbReference>
<proteinExistence type="predicted"/>
<organism evidence="3 4">
    <name type="scientific">Agrococcus jenensis</name>
    <dbReference type="NCBI Taxonomy" id="46353"/>
    <lineage>
        <taxon>Bacteria</taxon>
        <taxon>Bacillati</taxon>
        <taxon>Actinomycetota</taxon>
        <taxon>Actinomycetes</taxon>
        <taxon>Micrococcales</taxon>
        <taxon>Microbacteriaceae</taxon>
        <taxon>Agrococcus</taxon>
    </lineage>
</organism>
<reference evidence="3 4" key="1">
    <citation type="submission" date="2018-11" db="EMBL/GenBank/DDBJ databases">
        <title>Sequencing the genomes of 1000 actinobacteria strains.</title>
        <authorList>
            <person name="Klenk H.-P."/>
        </authorList>
    </citation>
    <scope>NUCLEOTIDE SEQUENCE [LARGE SCALE GENOMIC DNA]</scope>
    <source>
        <strain evidence="3 4">DSM 9580</strain>
    </source>
</reference>
<evidence type="ECO:0000259" key="2">
    <source>
        <dbReference type="Pfam" id="PF11716"/>
    </source>
</evidence>
<dbReference type="SUPFAM" id="SSF109854">
    <property type="entry name" value="DinB/YfiT-like putative metalloenzymes"/>
    <property type="match status" value="1"/>
</dbReference>
<dbReference type="AlphaFoldDB" id="A0A3N2ARC5"/>